<dbReference type="InterPro" id="IPR001254">
    <property type="entry name" value="Trypsin_dom"/>
</dbReference>
<evidence type="ECO:0000256" key="2">
    <source>
        <dbReference type="ARBA" id="ARBA00022801"/>
    </source>
</evidence>
<dbReference type="GO" id="GO:0004252">
    <property type="term" value="F:serine-type endopeptidase activity"/>
    <property type="evidence" value="ECO:0007669"/>
    <property type="project" value="InterPro"/>
</dbReference>
<evidence type="ECO:0000259" key="5">
    <source>
        <dbReference type="SMART" id="SM00020"/>
    </source>
</evidence>
<dbReference type="InterPro" id="IPR043504">
    <property type="entry name" value="Peptidase_S1_PA_chymotrypsin"/>
</dbReference>
<dbReference type="Gene3D" id="2.40.10.10">
    <property type="entry name" value="Trypsin-like serine proteases"/>
    <property type="match status" value="2"/>
</dbReference>
<dbReference type="Proteomes" id="UP001153709">
    <property type="component" value="Chromosome 1"/>
</dbReference>
<keyword evidence="1" id="KW-0645">Protease</keyword>
<organism evidence="6 7">
    <name type="scientific">Diabrotica balteata</name>
    <name type="common">Banded cucumber beetle</name>
    <dbReference type="NCBI Taxonomy" id="107213"/>
    <lineage>
        <taxon>Eukaryota</taxon>
        <taxon>Metazoa</taxon>
        <taxon>Ecdysozoa</taxon>
        <taxon>Arthropoda</taxon>
        <taxon>Hexapoda</taxon>
        <taxon>Insecta</taxon>
        <taxon>Pterygota</taxon>
        <taxon>Neoptera</taxon>
        <taxon>Endopterygota</taxon>
        <taxon>Coleoptera</taxon>
        <taxon>Polyphaga</taxon>
        <taxon>Cucujiformia</taxon>
        <taxon>Chrysomeloidea</taxon>
        <taxon>Chrysomelidae</taxon>
        <taxon>Galerucinae</taxon>
        <taxon>Diabroticina</taxon>
        <taxon>Diabroticites</taxon>
        <taxon>Diabrotica</taxon>
    </lineage>
</organism>
<evidence type="ECO:0000256" key="3">
    <source>
        <dbReference type="ARBA" id="ARBA00022825"/>
    </source>
</evidence>
<reference evidence="6" key="1">
    <citation type="submission" date="2022-01" db="EMBL/GenBank/DDBJ databases">
        <authorList>
            <person name="King R."/>
        </authorList>
    </citation>
    <scope>NUCLEOTIDE SEQUENCE</scope>
</reference>
<dbReference type="PANTHER" id="PTHR24276">
    <property type="entry name" value="POLYSERASE-RELATED"/>
    <property type="match status" value="1"/>
</dbReference>
<protein>
    <recommendedName>
        <fullName evidence="5">Peptidase S1 domain-containing protein</fullName>
    </recommendedName>
</protein>
<dbReference type="PANTHER" id="PTHR24276:SF91">
    <property type="entry name" value="AT26814P-RELATED"/>
    <property type="match status" value="1"/>
</dbReference>
<sequence length="141" mass="15489">MADYEKGLKCILQLWDELMSDEESDSVIIGDVYSSDTYFPILQASSDSEDENSDLEEEVKFSKKIRPIKLPEQDAKVPKGTSLIAVGWAKTTGDSGGPLELNGTLVGIVSFGENDCVESDEPSVYVNVAFFRTWIKNEAGV</sequence>
<keyword evidence="7" id="KW-1185">Reference proteome</keyword>
<evidence type="ECO:0000313" key="6">
    <source>
        <dbReference type="EMBL" id="CAG9827559.1"/>
    </source>
</evidence>
<dbReference type="InterPro" id="IPR050430">
    <property type="entry name" value="Peptidase_S1"/>
</dbReference>
<keyword evidence="3" id="KW-0720">Serine protease</keyword>
<dbReference type="OrthoDB" id="6767144at2759"/>
<keyword evidence="2" id="KW-0378">Hydrolase</keyword>
<dbReference type="SUPFAM" id="SSF50494">
    <property type="entry name" value="Trypsin-like serine proteases"/>
    <property type="match status" value="1"/>
</dbReference>
<dbReference type="EMBL" id="OU898276">
    <property type="protein sequence ID" value="CAG9827559.1"/>
    <property type="molecule type" value="Genomic_DNA"/>
</dbReference>
<evidence type="ECO:0000313" key="7">
    <source>
        <dbReference type="Proteomes" id="UP001153709"/>
    </source>
</evidence>
<dbReference type="AlphaFoldDB" id="A0A9N9X790"/>
<feature type="domain" description="Peptidase S1" evidence="5">
    <location>
        <begin position="17"/>
        <end position="135"/>
    </location>
</feature>
<accession>A0A9N9X790</accession>
<dbReference type="InterPro" id="IPR009003">
    <property type="entry name" value="Peptidase_S1_PA"/>
</dbReference>
<dbReference type="Pfam" id="PF00089">
    <property type="entry name" value="Trypsin"/>
    <property type="match status" value="1"/>
</dbReference>
<name>A0A9N9X790_DIABA</name>
<keyword evidence="4" id="KW-1015">Disulfide bond</keyword>
<evidence type="ECO:0000256" key="1">
    <source>
        <dbReference type="ARBA" id="ARBA00022670"/>
    </source>
</evidence>
<gene>
    <name evidence="6" type="ORF">DIABBA_LOCUS1548</name>
</gene>
<proteinExistence type="predicted"/>
<dbReference type="GO" id="GO:0006508">
    <property type="term" value="P:proteolysis"/>
    <property type="evidence" value="ECO:0007669"/>
    <property type="project" value="UniProtKB-KW"/>
</dbReference>
<evidence type="ECO:0000256" key="4">
    <source>
        <dbReference type="ARBA" id="ARBA00023157"/>
    </source>
</evidence>
<dbReference type="SMART" id="SM00020">
    <property type="entry name" value="Tryp_SPc"/>
    <property type="match status" value="1"/>
</dbReference>